<dbReference type="InterPro" id="IPR007349">
    <property type="entry name" value="DUF418"/>
</dbReference>
<feature type="transmembrane region" description="Helical" evidence="1">
    <location>
        <begin position="202"/>
        <end position="226"/>
    </location>
</feature>
<feature type="transmembrane region" description="Helical" evidence="1">
    <location>
        <begin position="238"/>
        <end position="261"/>
    </location>
</feature>
<evidence type="ECO:0000313" key="4">
    <source>
        <dbReference type="Proteomes" id="UP001431131"/>
    </source>
</evidence>
<organism evidence="3 4">
    <name type="scientific">Fredinandcohnia quinoae</name>
    <dbReference type="NCBI Taxonomy" id="2918902"/>
    <lineage>
        <taxon>Bacteria</taxon>
        <taxon>Bacillati</taxon>
        <taxon>Bacillota</taxon>
        <taxon>Bacilli</taxon>
        <taxon>Bacillales</taxon>
        <taxon>Bacillaceae</taxon>
        <taxon>Fredinandcohnia</taxon>
    </lineage>
</organism>
<feature type="transmembrane region" description="Helical" evidence="1">
    <location>
        <begin position="16"/>
        <end position="35"/>
    </location>
</feature>
<comment type="caution">
    <text evidence="3">The sequence shown here is derived from an EMBL/GenBank/DDBJ whole genome shotgun (WGS) entry which is preliminary data.</text>
</comment>
<reference evidence="3" key="1">
    <citation type="submission" date="2022-02" db="EMBL/GenBank/DDBJ databases">
        <title>Fredinandcohnia quinoae sp. nov. isolated from Chenopodium quinoa seeds.</title>
        <authorList>
            <person name="Saati-Santamaria Z."/>
            <person name="Flores-Felix J.D."/>
            <person name="Igual J.M."/>
            <person name="Velazquez E."/>
            <person name="Garcia-Fraile P."/>
            <person name="Martinez-Molina E."/>
        </authorList>
    </citation>
    <scope>NUCLEOTIDE SEQUENCE</scope>
    <source>
        <strain evidence="3">SECRCQ15</strain>
    </source>
</reference>
<dbReference type="InterPro" id="IPR052529">
    <property type="entry name" value="Bact_Transport_Assoc"/>
</dbReference>
<dbReference type="Proteomes" id="UP001431131">
    <property type="component" value="Unassembled WGS sequence"/>
</dbReference>
<proteinExistence type="predicted"/>
<feature type="transmembrane region" description="Helical" evidence="1">
    <location>
        <begin position="339"/>
        <end position="360"/>
    </location>
</feature>
<keyword evidence="1" id="KW-0812">Transmembrane</keyword>
<feature type="transmembrane region" description="Helical" evidence="1">
    <location>
        <begin position="117"/>
        <end position="133"/>
    </location>
</feature>
<feature type="domain" description="DUF418" evidence="2">
    <location>
        <begin position="227"/>
        <end position="377"/>
    </location>
</feature>
<feature type="transmembrane region" description="Helical" evidence="1">
    <location>
        <begin position="314"/>
        <end position="333"/>
    </location>
</feature>
<feature type="transmembrane region" description="Helical" evidence="1">
    <location>
        <begin position="273"/>
        <end position="294"/>
    </location>
</feature>
<sequence length="398" mass="45035">MNTKSKRITAVDGMRGLSLFGILVANMLIFQYGMWGKEEMDFYSPSQTDIFSHEFLKIFVEGSFMPIFTFLFGYGMIKMRQNLQSKGKKVKRHFFRRFLFLFGIGILHSTYLWEGDILLLYGLMGIFLLLFLNRKKKTMLVWGILLLIGTSLLGYGSLDETKEDKQIMDSYITNTIEIYGSGSYSEIMEHRNNEMPLNLPDYAYVILLLLAPLLSAPLFLIGMYAAENDLFREPRKEAFFYKVCVFLFVPIGLVLKSASLLSVPESCVGVAEIVGANILSLGYIFCIGLIYAYAKNSKLLKGFEAVGKLSFTNYLMQTVICTTIFYGYGFGLFGKLGVLAGFGLSIGIYLLQVVASSWYLSHFKTGPIEKILRIWTNLSFNGKVKEKSKLQLQKEIGA</sequence>
<evidence type="ECO:0000259" key="2">
    <source>
        <dbReference type="Pfam" id="PF04235"/>
    </source>
</evidence>
<dbReference type="PANTHER" id="PTHR30590:SF2">
    <property type="entry name" value="INNER MEMBRANE PROTEIN"/>
    <property type="match status" value="1"/>
</dbReference>
<dbReference type="Pfam" id="PF04235">
    <property type="entry name" value="DUF418"/>
    <property type="match status" value="1"/>
</dbReference>
<feature type="transmembrane region" description="Helical" evidence="1">
    <location>
        <begin position="94"/>
        <end position="111"/>
    </location>
</feature>
<keyword evidence="4" id="KW-1185">Reference proteome</keyword>
<protein>
    <submittedName>
        <fullName evidence="3">DUF418 domain-containing protein</fullName>
    </submittedName>
</protein>
<feature type="transmembrane region" description="Helical" evidence="1">
    <location>
        <begin position="55"/>
        <end position="74"/>
    </location>
</feature>
<gene>
    <name evidence="3" type="ORF">MJG50_06800</name>
</gene>
<name>A0AAW5E6J9_9BACI</name>
<dbReference type="EMBL" id="JAKTTI010000007">
    <property type="protein sequence ID" value="MCH1625031.1"/>
    <property type="molecule type" value="Genomic_DNA"/>
</dbReference>
<keyword evidence="1" id="KW-0472">Membrane</keyword>
<dbReference type="RefSeq" id="WP_240253947.1">
    <property type="nucleotide sequence ID" value="NZ_JAKTTI010000007.1"/>
</dbReference>
<accession>A0AAW5E6J9</accession>
<feature type="transmembrane region" description="Helical" evidence="1">
    <location>
        <begin position="140"/>
        <end position="158"/>
    </location>
</feature>
<keyword evidence="1" id="KW-1133">Transmembrane helix</keyword>
<evidence type="ECO:0000313" key="3">
    <source>
        <dbReference type="EMBL" id="MCH1625031.1"/>
    </source>
</evidence>
<evidence type="ECO:0000256" key="1">
    <source>
        <dbReference type="SAM" id="Phobius"/>
    </source>
</evidence>
<dbReference type="PANTHER" id="PTHR30590">
    <property type="entry name" value="INNER MEMBRANE PROTEIN"/>
    <property type="match status" value="1"/>
</dbReference>
<dbReference type="AlphaFoldDB" id="A0AAW5E6J9"/>